<dbReference type="PANTHER" id="PTHR22770:SF42">
    <property type="entry name" value="FINGER PROTEIN (ZIN), PUTATIVE (AFU_ORTHOLOGUE AFUA_4G03910)-RELATED"/>
    <property type="match status" value="1"/>
</dbReference>
<dbReference type="GO" id="GO:0008270">
    <property type="term" value="F:zinc ion binding"/>
    <property type="evidence" value="ECO:0007669"/>
    <property type="project" value="UniProtKB-KW"/>
</dbReference>
<dbReference type="InterPro" id="IPR058758">
    <property type="entry name" value="UBA_RNF216"/>
</dbReference>
<keyword evidence="2" id="KW-0479">Metal-binding</keyword>
<protein>
    <recommendedName>
        <fullName evidence="11">RING-type domain-containing protein</fullName>
    </recommendedName>
</protein>
<evidence type="ECO:0000256" key="2">
    <source>
        <dbReference type="ARBA" id="ARBA00022723"/>
    </source>
</evidence>
<name>A0A5N6L3J9_9ROSI</name>
<dbReference type="OrthoDB" id="10009520at2759"/>
<dbReference type="InterPro" id="IPR047544">
    <property type="entry name" value="RING-HC_RBR_RNF216"/>
</dbReference>
<comment type="caution">
    <text evidence="9">The sequence shown here is derived from an EMBL/GenBank/DDBJ whole genome shotgun (WGS) entry which is preliminary data.</text>
</comment>
<feature type="domain" description="E3 ubiquitin-protein ligase RNF216 RING finger HC subclass" evidence="8">
    <location>
        <begin position="260"/>
        <end position="360"/>
    </location>
</feature>
<evidence type="ECO:0000259" key="8">
    <source>
        <dbReference type="Pfam" id="PF26191"/>
    </source>
</evidence>
<keyword evidence="5" id="KW-0862">Zinc</keyword>
<keyword evidence="4" id="KW-0833">Ubl conjugation pathway</keyword>
<evidence type="ECO:0000256" key="6">
    <source>
        <dbReference type="SAM" id="MobiDB-lite"/>
    </source>
</evidence>
<reference evidence="9 10" key="1">
    <citation type="submission" date="2019-06" db="EMBL/GenBank/DDBJ databases">
        <title>A chromosomal-level reference genome of Carpinus fangiana (Coryloideae, Betulaceae).</title>
        <authorList>
            <person name="Yang X."/>
            <person name="Wang Z."/>
            <person name="Zhang L."/>
            <person name="Hao G."/>
            <person name="Liu J."/>
            <person name="Yang Y."/>
        </authorList>
    </citation>
    <scope>NUCLEOTIDE SEQUENCE [LARGE SCALE GENOMIC DNA]</scope>
    <source>
        <strain evidence="9">Cfa_2016G</strain>
        <tissue evidence="9">Leaf</tissue>
    </source>
</reference>
<dbReference type="Proteomes" id="UP000327013">
    <property type="component" value="Unassembled WGS sequence"/>
</dbReference>
<evidence type="ECO:0000256" key="3">
    <source>
        <dbReference type="ARBA" id="ARBA00022771"/>
    </source>
</evidence>
<evidence type="ECO:0000259" key="7">
    <source>
        <dbReference type="Pfam" id="PF26112"/>
    </source>
</evidence>
<sequence>MLSGISARALWPRSRPLSAQSASPPLPPDEQPSVTPDDRDDVQLQDLNNALLVLSEVFPDVRPEVFREMLSTFSDESRLFVVAEAMLQHRAKFVKGRLRVPIRGHAGDVDDEEEATSDLQDTVPTRETFRSNSYKTAVKAAFYQEFRGLTRSTIKAVLAENNYSYLESRQTLADITTRSWRFSVVNLFLRRRVAAESPLVDWSDPELGPVLHRTDSPELNDELESILVTPILQKKVRERVEQDRKLAEELNDAEAEEMMAAFDCECCYIPSSFESITVCSQSGHFVCGRCIRATVKESVFGQGWARSVDVGMSTLRCIAPSSNGECPGHLPQYAVRRALEAEHDTSGLWPKVEDKIAVQNRRAIVDEPLVSCPFCPYAEIEMVAVKTWTAHGLHLIRKSMPYSLICAMACFSLLYCPRDIPFIAWAVSHAFAISLILLWVESPRRCAPTSRPPSRTPSSAPAPSATSPSSRAPAATSWSACAATPCATSAAARSAPRATATSARTSGPTVAPASSAPAATCTRPTTRTRLCGWPRIARSASGGLARARSWAWRSVRSGRSRACCVI</sequence>
<dbReference type="InterPro" id="IPR051628">
    <property type="entry name" value="LUBAC_E3_Ligases"/>
</dbReference>
<proteinExistence type="predicted"/>
<feature type="region of interest" description="Disordered" evidence="6">
    <location>
        <begin position="448"/>
        <end position="472"/>
    </location>
</feature>
<evidence type="ECO:0000256" key="1">
    <source>
        <dbReference type="ARBA" id="ARBA00004906"/>
    </source>
</evidence>
<evidence type="ECO:0000313" key="10">
    <source>
        <dbReference type="Proteomes" id="UP000327013"/>
    </source>
</evidence>
<gene>
    <name evidence="9" type="ORF">FH972_025972</name>
</gene>
<accession>A0A5N6L3J9</accession>
<dbReference type="PANTHER" id="PTHR22770">
    <property type="entry name" value="UBIQUITIN CONJUGATING ENZYME 7 INTERACTING PROTEIN-RELATED"/>
    <property type="match status" value="1"/>
</dbReference>
<dbReference type="Pfam" id="PF26112">
    <property type="entry name" value="UBA_RNF216"/>
    <property type="match status" value="1"/>
</dbReference>
<keyword evidence="10" id="KW-1185">Reference proteome</keyword>
<evidence type="ECO:0000313" key="9">
    <source>
        <dbReference type="EMBL" id="KAB8616637.1"/>
    </source>
</evidence>
<evidence type="ECO:0000256" key="4">
    <source>
        <dbReference type="ARBA" id="ARBA00022786"/>
    </source>
</evidence>
<feature type="region of interest" description="Disordered" evidence="6">
    <location>
        <begin position="497"/>
        <end position="520"/>
    </location>
</feature>
<dbReference type="Pfam" id="PF26191">
    <property type="entry name" value="RING-HC_RBR_RNF216"/>
    <property type="match status" value="1"/>
</dbReference>
<comment type="pathway">
    <text evidence="1">Protein modification; protein ubiquitination.</text>
</comment>
<organism evidence="9 10">
    <name type="scientific">Carpinus fangiana</name>
    <dbReference type="NCBI Taxonomy" id="176857"/>
    <lineage>
        <taxon>Eukaryota</taxon>
        <taxon>Viridiplantae</taxon>
        <taxon>Streptophyta</taxon>
        <taxon>Embryophyta</taxon>
        <taxon>Tracheophyta</taxon>
        <taxon>Spermatophyta</taxon>
        <taxon>Magnoliopsida</taxon>
        <taxon>eudicotyledons</taxon>
        <taxon>Gunneridae</taxon>
        <taxon>Pentapetalae</taxon>
        <taxon>rosids</taxon>
        <taxon>fabids</taxon>
        <taxon>Fagales</taxon>
        <taxon>Betulaceae</taxon>
        <taxon>Carpinus</taxon>
    </lineage>
</organism>
<dbReference type="AlphaFoldDB" id="A0A5N6L3J9"/>
<evidence type="ECO:0008006" key="11">
    <source>
        <dbReference type="Google" id="ProtNLM"/>
    </source>
</evidence>
<dbReference type="EMBL" id="VIBQ01000074">
    <property type="protein sequence ID" value="KAB8616637.1"/>
    <property type="molecule type" value="Genomic_DNA"/>
</dbReference>
<feature type="compositionally biased region" description="Low complexity" evidence="6">
    <location>
        <begin position="12"/>
        <end position="23"/>
    </location>
</feature>
<feature type="region of interest" description="Disordered" evidence="6">
    <location>
        <begin position="12"/>
        <end position="41"/>
    </location>
</feature>
<feature type="domain" description="E3 ubiquitin-protein ligase RNF216 UBA" evidence="7">
    <location>
        <begin position="125"/>
        <end position="184"/>
    </location>
</feature>
<evidence type="ECO:0000256" key="5">
    <source>
        <dbReference type="ARBA" id="ARBA00022833"/>
    </source>
</evidence>
<feature type="compositionally biased region" description="Low complexity" evidence="6">
    <location>
        <begin position="456"/>
        <end position="472"/>
    </location>
</feature>
<keyword evidence="3" id="KW-0863">Zinc-finger</keyword>